<reference evidence="13 14" key="1">
    <citation type="submission" date="2024-01" db="EMBL/GenBank/DDBJ databases">
        <title>The genomes of 5 underutilized Papilionoideae crops provide insights into root nodulation and disease resistance.</title>
        <authorList>
            <person name="Yuan L."/>
        </authorList>
    </citation>
    <scope>NUCLEOTIDE SEQUENCE [LARGE SCALE GENOMIC DNA]</scope>
    <source>
        <strain evidence="13">LY-2023</strain>
        <tissue evidence="13">Leaf</tissue>
    </source>
</reference>
<evidence type="ECO:0000256" key="5">
    <source>
        <dbReference type="ARBA" id="ARBA00022723"/>
    </source>
</evidence>
<keyword evidence="5 10" id="KW-0479">Metal-binding</keyword>
<keyword evidence="7 10" id="KW-0408">Iron</keyword>
<dbReference type="Pfam" id="PF00067">
    <property type="entry name" value="p450"/>
    <property type="match status" value="1"/>
</dbReference>
<dbReference type="FunFam" id="1.10.630.10:FF:000011">
    <property type="entry name" value="Cytochrome P450 83B1"/>
    <property type="match status" value="1"/>
</dbReference>
<evidence type="ECO:0000256" key="9">
    <source>
        <dbReference type="ARBA" id="ARBA00023136"/>
    </source>
</evidence>
<evidence type="ECO:0000313" key="13">
    <source>
        <dbReference type="EMBL" id="KAK7271269.1"/>
    </source>
</evidence>
<comment type="similarity">
    <text evidence="3 11">Belongs to the cytochrome P450 family.</text>
</comment>
<name>A0AAN9IAT0_CLITE</name>
<evidence type="ECO:0000256" key="11">
    <source>
        <dbReference type="RuleBase" id="RU000461"/>
    </source>
</evidence>
<dbReference type="PANTHER" id="PTHR47943">
    <property type="entry name" value="CYTOCHROME P450 93A3-LIKE"/>
    <property type="match status" value="1"/>
</dbReference>
<evidence type="ECO:0000256" key="12">
    <source>
        <dbReference type="SAM" id="Phobius"/>
    </source>
</evidence>
<dbReference type="SUPFAM" id="SSF48264">
    <property type="entry name" value="Cytochrome P450"/>
    <property type="match status" value="1"/>
</dbReference>
<evidence type="ECO:0008006" key="15">
    <source>
        <dbReference type="Google" id="ProtNLM"/>
    </source>
</evidence>
<dbReference type="GO" id="GO:0016020">
    <property type="term" value="C:membrane"/>
    <property type="evidence" value="ECO:0007669"/>
    <property type="project" value="UniProtKB-SubCell"/>
</dbReference>
<evidence type="ECO:0000256" key="8">
    <source>
        <dbReference type="ARBA" id="ARBA00023033"/>
    </source>
</evidence>
<dbReference type="CDD" id="cd11072">
    <property type="entry name" value="CYP71-like"/>
    <property type="match status" value="1"/>
</dbReference>
<keyword evidence="8 11" id="KW-0503">Monooxygenase</keyword>
<keyword evidence="9 12" id="KW-0472">Membrane</keyword>
<evidence type="ECO:0000256" key="1">
    <source>
        <dbReference type="ARBA" id="ARBA00001971"/>
    </source>
</evidence>
<keyword evidence="12" id="KW-1133">Transmembrane helix</keyword>
<dbReference type="Gene3D" id="1.10.630.10">
    <property type="entry name" value="Cytochrome P450"/>
    <property type="match status" value="1"/>
</dbReference>
<comment type="cofactor">
    <cofactor evidence="1 10">
        <name>heme</name>
        <dbReference type="ChEBI" id="CHEBI:30413"/>
    </cofactor>
</comment>
<keyword evidence="6 11" id="KW-0560">Oxidoreductase</keyword>
<dbReference type="GO" id="GO:0005506">
    <property type="term" value="F:iron ion binding"/>
    <property type="evidence" value="ECO:0007669"/>
    <property type="project" value="InterPro"/>
</dbReference>
<dbReference type="GO" id="GO:0004497">
    <property type="term" value="F:monooxygenase activity"/>
    <property type="evidence" value="ECO:0007669"/>
    <property type="project" value="UniProtKB-KW"/>
</dbReference>
<dbReference type="GO" id="GO:0020037">
    <property type="term" value="F:heme binding"/>
    <property type="evidence" value="ECO:0007669"/>
    <property type="project" value="InterPro"/>
</dbReference>
<proteinExistence type="inferred from homology"/>
<dbReference type="Proteomes" id="UP001359559">
    <property type="component" value="Unassembled WGS sequence"/>
</dbReference>
<evidence type="ECO:0000313" key="14">
    <source>
        <dbReference type="Proteomes" id="UP001359559"/>
    </source>
</evidence>
<sequence length="507" mass="57456">MNMFSSTSSISWSWVILTLTFILLAIKLLQKQRQHDRKQPPGPPALPVLGHLHMLGSLPHRTLQAWSKKYGPIMSLRLGQVPTIVVTSPEAAEVFLKDPVFASRPKLEASKYFSYGYKGMIFAEYGAYWRQMRKVCTLQLLSTSKVESFAPMRKRELELGVKSLENKAMKGEVVNLSEVVTGILEDVVYKMVLGCSKDDKFDLKSLLQEALLIAGKFNLADFVPWLGMLDLQGLRKGFKKTSKALDEVLEKIIEEHEQASSVQLNGSHRDFVDILLSMMHQPIDPYDEQSHVIDRTNIKAIVVDMISASFETSATVILWVLSELLRHPRVMKKLQDELSTVIGMNKLVDESDLVKLSYLDNVIKETLRLYPAGSIITRESIEDTMIHGYYIKKNSRVIVNIWAMGRDPKIWSDNADVFYPERFMKNNIDIRGNDFKLLPFGSGRRGCPGINLGLASVKLVVSQLVHCFDWKLPLGMNPDDLDMSEEFGITMPRAKHLLAVPTYRLVI</sequence>
<dbReference type="PROSITE" id="PS00086">
    <property type="entry name" value="CYTOCHROME_P450"/>
    <property type="match status" value="1"/>
</dbReference>
<organism evidence="13 14">
    <name type="scientific">Clitoria ternatea</name>
    <name type="common">Butterfly pea</name>
    <dbReference type="NCBI Taxonomy" id="43366"/>
    <lineage>
        <taxon>Eukaryota</taxon>
        <taxon>Viridiplantae</taxon>
        <taxon>Streptophyta</taxon>
        <taxon>Embryophyta</taxon>
        <taxon>Tracheophyta</taxon>
        <taxon>Spermatophyta</taxon>
        <taxon>Magnoliopsida</taxon>
        <taxon>eudicotyledons</taxon>
        <taxon>Gunneridae</taxon>
        <taxon>Pentapetalae</taxon>
        <taxon>rosids</taxon>
        <taxon>fabids</taxon>
        <taxon>Fabales</taxon>
        <taxon>Fabaceae</taxon>
        <taxon>Papilionoideae</taxon>
        <taxon>50 kb inversion clade</taxon>
        <taxon>NPAAA clade</taxon>
        <taxon>indigoferoid/millettioid clade</taxon>
        <taxon>Phaseoleae</taxon>
        <taxon>Clitoria</taxon>
    </lineage>
</organism>
<dbReference type="InterPro" id="IPR017972">
    <property type="entry name" value="Cyt_P450_CS"/>
</dbReference>
<comment type="subcellular location">
    <subcellularLocation>
        <location evidence="2">Membrane</location>
    </subcellularLocation>
</comment>
<evidence type="ECO:0000256" key="2">
    <source>
        <dbReference type="ARBA" id="ARBA00004370"/>
    </source>
</evidence>
<evidence type="ECO:0000256" key="3">
    <source>
        <dbReference type="ARBA" id="ARBA00010617"/>
    </source>
</evidence>
<dbReference type="AlphaFoldDB" id="A0AAN9IAT0"/>
<dbReference type="PANTHER" id="PTHR47943:SF9">
    <property type="entry name" value="CYTOCHROME P450"/>
    <property type="match status" value="1"/>
</dbReference>
<dbReference type="InterPro" id="IPR002401">
    <property type="entry name" value="Cyt_P450_E_grp-I"/>
</dbReference>
<dbReference type="PRINTS" id="PR00463">
    <property type="entry name" value="EP450I"/>
</dbReference>
<evidence type="ECO:0000256" key="6">
    <source>
        <dbReference type="ARBA" id="ARBA00023002"/>
    </source>
</evidence>
<feature type="binding site" description="axial binding residue" evidence="10">
    <location>
        <position position="447"/>
    </location>
    <ligand>
        <name>heme</name>
        <dbReference type="ChEBI" id="CHEBI:30413"/>
    </ligand>
    <ligandPart>
        <name>Fe</name>
        <dbReference type="ChEBI" id="CHEBI:18248"/>
    </ligandPart>
</feature>
<dbReference type="GO" id="GO:0016705">
    <property type="term" value="F:oxidoreductase activity, acting on paired donors, with incorporation or reduction of molecular oxygen"/>
    <property type="evidence" value="ECO:0007669"/>
    <property type="project" value="InterPro"/>
</dbReference>
<keyword evidence="12" id="KW-0812">Transmembrane</keyword>
<evidence type="ECO:0000256" key="10">
    <source>
        <dbReference type="PIRSR" id="PIRSR602401-1"/>
    </source>
</evidence>
<dbReference type="PRINTS" id="PR00385">
    <property type="entry name" value="P450"/>
</dbReference>
<accession>A0AAN9IAT0</accession>
<gene>
    <name evidence="13" type="ORF">RJT34_27020</name>
</gene>
<dbReference type="EMBL" id="JAYKXN010000007">
    <property type="protein sequence ID" value="KAK7271269.1"/>
    <property type="molecule type" value="Genomic_DNA"/>
</dbReference>
<keyword evidence="4 10" id="KW-0349">Heme</keyword>
<feature type="transmembrane region" description="Helical" evidence="12">
    <location>
        <begin position="12"/>
        <end position="29"/>
    </location>
</feature>
<dbReference type="InterPro" id="IPR036396">
    <property type="entry name" value="Cyt_P450_sf"/>
</dbReference>
<evidence type="ECO:0000256" key="4">
    <source>
        <dbReference type="ARBA" id="ARBA00022617"/>
    </source>
</evidence>
<keyword evidence="14" id="KW-1185">Reference proteome</keyword>
<dbReference type="InterPro" id="IPR001128">
    <property type="entry name" value="Cyt_P450"/>
</dbReference>
<comment type="caution">
    <text evidence="13">The sequence shown here is derived from an EMBL/GenBank/DDBJ whole genome shotgun (WGS) entry which is preliminary data.</text>
</comment>
<protein>
    <recommendedName>
        <fullName evidence="15">Cytochrome P450</fullName>
    </recommendedName>
</protein>
<evidence type="ECO:0000256" key="7">
    <source>
        <dbReference type="ARBA" id="ARBA00023004"/>
    </source>
</evidence>